<dbReference type="EMBL" id="BMAW01085908">
    <property type="protein sequence ID" value="GFU44986.1"/>
    <property type="molecule type" value="Genomic_DNA"/>
</dbReference>
<organism evidence="1 2">
    <name type="scientific">Nephila pilipes</name>
    <name type="common">Giant wood spider</name>
    <name type="synonym">Nephila maculata</name>
    <dbReference type="NCBI Taxonomy" id="299642"/>
    <lineage>
        <taxon>Eukaryota</taxon>
        <taxon>Metazoa</taxon>
        <taxon>Ecdysozoa</taxon>
        <taxon>Arthropoda</taxon>
        <taxon>Chelicerata</taxon>
        <taxon>Arachnida</taxon>
        <taxon>Araneae</taxon>
        <taxon>Araneomorphae</taxon>
        <taxon>Entelegynae</taxon>
        <taxon>Araneoidea</taxon>
        <taxon>Nephilidae</taxon>
        <taxon>Nephila</taxon>
    </lineage>
</organism>
<dbReference type="Proteomes" id="UP000887013">
    <property type="component" value="Unassembled WGS sequence"/>
</dbReference>
<sequence length="96" mass="11042">MDRGEKKRQASAIRPCVRSLASKYSLRYSCVTLSSPVQSKRCNKIYLQIMELIIPDLQIGHMLMTRTPILFRGSPRESWPIINLKWTTASFLGLML</sequence>
<evidence type="ECO:0000313" key="1">
    <source>
        <dbReference type="EMBL" id="GFU44986.1"/>
    </source>
</evidence>
<keyword evidence="2" id="KW-1185">Reference proteome</keyword>
<dbReference type="AlphaFoldDB" id="A0A8X6R2A4"/>
<proteinExistence type="predicted"/>
<gene>
    <name evidence="1" type="ORF">NPIL_8951</name>
</gene>
<comment type="caution">
    <text evidence="1">The sequence shown here is derived from an EMBL/GenBank/DDBJ whole genome shotgun (WGS) entry which is preliminary data.</text>
</comment>
<name>A0A8X6R2A4_NEPPI</name>
<accession>A0A8X6R2A4</accession>
<evidence type="ECO:0000313" key="2">
    <source>
        <dbReference type="Proteomes" id="UP000887013"/>
    </source>
</evidence>
<protein>
    <submittedName>
        <fullName evidence="1">Uncharacterized protein</fullName>
    </submittedName>
</protein>
<reference evidence="1" key="1">
    <citation type="submission" date="2020-08" db="EMBL/GenBank/DDBJ databases">
        <title>Multicomponent nature underlies the extraordinary mechanical properties of spider dragline silk.</title>
        <authorList>
            <person name="Kono N."/>
            <person name="Nakamura H."/>
            <person name="Mori M."/>
            <person name="Yoshida Y."/>
            <person name="Ohtoshi R."/>
            <person name="Malay A.D."/>
            <person name="Moran D.A.P."/>
            <person name="Tomita M."/>
            <person name="Numata K."/>
            <person name="Arakawa K."/>
        </authorList>
    </citation>
    <scope>NUCLEOTIDE SEQUENCE</scope>
</reference>